<dbReference type="Proteomes" id="UP000261811">
    <property type="component" value="Unassembled WGS sequence"/>
</dbReference>
<proteinExistence type="predicted"/>
<dbReference type="EMBL" id="QURH01000125">
    <property type="protein sequence ID" value="RFU42391.1"/>
    <property type="molecule type" value="Genomic_DNA"/>
</dbReference>
<feature type="compositionally biased region" description="Gly residues" evidence="1">
    <location>
        <begin position="9"/>
        <end position="30"/>
    </location>
</feature>
<evidence type="ECO:0000313" key="2">
    <source>
        <dbReference type="EMBL" id="RFU42391.1"/>
    </source>
</evidence>
<comment type="caution">
    <text evidence="2">The sequence shown here is derived from an EMBL/GenBank/DDBJ whole genome shotgun (WGS) entry which is preliminary data.</text>
</comment>
<sequence length="89" mass="8966">VRADARNGTGEGAGHRAGSGAGSGAGAGRGQGRRYRYGWCGGVRECRPGGRPWCVPVGVGVPGEVVVDSEPFGAHCPDSFVLLPRSASS</sequence>
<feature type="region of interest" description="Disordered" evidence="1">
    <location>
        <begin position="1"/>
        <end position="32"/>
    </location>
</feature>
<protein>
    <submittedName>
        <fullName evidence="2">Uncharacterized protein</fullName>
    </submittedName>
</protein>
<feature type="non-terminal residue" evidence="2">
    <location>
        <position position="1"/>
    </location>
</feature>
<dbReference type="AlphaFoldDB" id="A0A372JQU2"/>
<keyword evidence="3" id="KW-1185">Reference proteome</keyword>
<gene>
    <name evidence="2" type="ORF">DZF91_06800</name>
</gene>
<evidence type="ECO:0000313" key="3">
    <source>
        <dbReference type="Proteomes" id="UP000261811"/>
    </source>
</evidence>
<organism evidence="2 3">
    <name type="scientific">Actinomadura logoneensis</name>
    <dbReference type="NCBI Taxonomy" id="2293572"/>
    <lineage>
        <taxon>Bacteria</taxon>
        <taxon>Bacillati</taxon>
        <taxon>Actinomycetota</taxon>
        <taxon>Actinomycetes</taxon>
        <taxon>Streptosporangiales</taxon>
        <taxon>Thermomonosporaceae</taxon>
        <taxon>Actinomadura</taxon>
    </lineage>
</organism>
<name>A0A372JQU2_9ACTN</name>
<reference evidence="2 3" key="1">
    <citation type="submission" date="2018-08" db="EMBL/GenBank/DDBJ databases">
        <title>Actinomadura jelena sp. nov., a novel Actinomycete isolated from soil in Chad.</title>
        <authorList>
            <person name="Shi L."/>
        </authorList>
    </citation>
    <scope>NUCLEOTIDE SEQUENCE [LARGE SCALE GENOMIC DNA]</scope>
    <source>
        <strain evidence="2 3">NEAU-G17</strain>
    </source>
</reference>
<accession>A0A372JQU2</accession>
<evidence type="ECO:0000256" key="1">
    <source>
        <dbReference type="SAM" id="MobiDB-lite"/>
    </source>
</evidence>